<dbReference type="Pfam" id="PF13304">
    <property type="entry name" value="AAA_21"/>
    <property type="match status" value="1"/>
</dbReference>
<evidence type="ECO:0000313" key="3">
    <source>
        <dbReference type="EMBL" id="QVJ01740.1"/>
    </source>
</evidence>
<dbReference type="Proteomes" id="UP000682416">
    <property type="component" value="Chromosome"/>
</dbReference>
<dbReference type="InterPro" id="IPR003959">
    <property type="entry name" value="ATPase_AAA_core"/>
</dbReference>
<keyword evidence="4" id="KW-1185">Reference proteome</keyword>
<evidence type="ECO:0000256" key="1">
    <source>
        <dbReference type="SAM" id="MobiDB-lite"/>
    </source>
</evidence>
<dbReference type="KEGG" id="nec:KGD82_01300"/>
<evidence type="ECO:0000313" key="4">
    <source>
        <dbReference type="Proteomes" id="UP000682416"/>
    </source>
</evidence>
<dbReference type="GO" id="GO:0016887">
    <property type="term" value="F:ATP hydrolysis activity"/>
    <property type="evidence" value="ECO:0007669"/>
    <property type="project" value="InterPro"/>
</dbReference>
<evidence type="ECO:0000259" key="2">
    <source>
        <dbReference type="Pfam" id="PF13304"/>
    </source>
</evidence>
<dbReference type="InterPro" id="IPR027417">
    <property type="entry name" value="P-loop_NTPase"/>
</dbReference>
<feature type="compositionally biased region" description="Low complexity" evidence="1">
    <location>
        <begin position="109"/>
        <end position="127"/>
    </location>
</feature>
<feature type="domain" description="ATPase AAA-type core" evidence="2">
    <location>
        <begin position="42"/>
        <end position="97"/>
    </location>
</feature>
<accession>A0A975L9X8</accession>
<reference evidence="3" key="1">
    <citation type="submission" date="2021-05" db="EMBL/GenBank/DDBJ databases">
        <authorList>
            <person name="Kaiqin L."/>
            <person name="Jian G."/>
        </authorList>
    </citation>
    <scope>NUCLEOTIDE SEQUENCE</scope>
    <source>
        <strain evidence="3">HDS5</strain>
    </source>
</reference>
<organism evidence="3 4">
    <name type="scientific">Nocardiopsis eucommiae</name>
    <dbReference type="NCBI Taxonomy" id="2831970"/>
    <lineage>
        <taxon>Bacteria</taxon>
        <taxon>Bacillati</taxon>
        <taxon>Actinomycetota</taxon>
        <taxon>Actinomycetes</taxon>
        <taxon>Streptosporangiales</taxon>
        <taxon>Nocardiopsidaceae</taxon>
        <taxon>Nocardiopsis</taxon>
    </lineage>
</organism>
<sequence>MLLSFRVENHRSLRDEQELILLPSEQSESGFPVPDEITPLRVTGIFGANASGKSALVKALQFMRRTMIYGSVPGFGGPRSNFGTEDDDEDRIPGSPSSWTRTPPPGPRGSPWSCCSRAYGTPTASRSTTRRSRRSGCTSRPGTAKNTSCSSGRASPSPTAIATRTRRN</sequence>
<proteinExistence type="predicted"/>
<dbReference type="Gene3D" id="3.40.50.300">
    <property type="entry name" value="P-loop containing nucleotide triphosphate hydrolases"/>
    <property type="match status" value="1"/>
</dbReference>
<feature type="region of interest" description="Disordered" evidence="1">
    <location>
        <begin position="73"/>
        <end position="168"/>
    </location>
</feature>
<gene>
    <name evidence="3" type="ORF">KGD82_01300</name>
</gene>
<feature type="compositionally biased region" description="Polar residues" evidence="1">
    <location>
        <begin position="144"/>
        <end position="162"/>
    </location>
</feature>
<dbReference type="GO" id="GO:0005524">
    <property type="term" value="F:ATP binding"/>
    <property type="evidence" value="ECO:0007669"/>
    <property type="project" value="InterPro"/>
</dbReference>
<protein>
    <submittedName>
        <fullName evidence="3">AAA family ATPase</fullName>
    </submittedName>
</protein>
<name>A0A975L9X8_9ACTN</name>
<dbReference type="EMBL" id="CP074402">
    <property type="protein sequence ID" value="QVJ01740.1"/>
    <property type="molecule type" value="Genomic_DNA"/>
</dbReference>
<dbReference type="AlphaFoldDB" id="A0A975L9X8"/>